<keyword evidence="2" id="KW-1185">Reference proteome</keyword>
<organism evidence="1 2">
    <name type="scientific">Acinetobacter variabilis</name>
    <dbReference type="NCBI Taxonomy" id="70346"/>
    <lineage>
        <taxon>Bacteria</taxon>
        <taxon>Pseudomonadati</taxon>
        <taxon>Pseudomonadota</taxon>
        <taxon>Gammaproteobacteria</taxon>
        <taxon>Moraxellales</taxon>
        <taxon>Moraxellaceae</taxon>
        <taxon>Acinetobacter</taxon>
    </lineage>
</organism>
<dbReference type="EMBL" id="APPE01000061">
    <property type="protein sequence ID" value="ENU98771.1"/>
    <property type="molecule type" value="Genomic_DNA"/>
</dbReference>
<sequence length="73" mass="8586">MRIIKTPEQKMLEQRLEMEKIADQFEQQEKYKQQAQSGSWDWMSGLDSIDIVELASEMMETVADSLSRVDLNF</sequence>
<dbReference type="AlphaFoldDB" id="N8VFP2"/>
<reference evidence="1 2" key="1">
    <citation type="submission" date="2013-02" db="EMBL/GenBank/DDBJ databases">
        <title>The Genome Sequence of Acinetobacter sp. NIPH 899.</title>
        <authorList>
            <consortium name="The Broad Institute Genome Sequencing Platform"/>
            <consortium name="The Broad Institute Genome Sequencing Center for Infectious Disease"/>
            <person name="Cerqueira G."/>
            <person name="Feldgarden M."/>
            <person name="Courvalin P."/>
            <person name="Perichon B."/>
            <person name="Grillot-Courvalin C."/>
            <person name="Clermont D."/>
            <person name="Rocha E."/>
            <person name="Yoon E.-J."/>
            <person name="Nemec A."/>
            <person name="Walker B."/>
            <person name="Young S.K."/>
            <person name="Zeng Q."/>
            <person name="Gargeya S."/>
            <person name="Fitzgerald M."/>
            <person name="Haas B."/>
            <person name="Abouelleil A."/>
            <person name="Alvarado L."/>
            <person name="Arachchi H.M."/>
            <person name="Berlin A.M."/>
            <person name="Chapman S.B."/>
            <person name="Dewar J."/>
            <person name="Goldberg J."/>
            <person name="Griggs A."/>
            <person name="Gujja S."/>
            <person name="Hansen M."/>
            <person name="Howarth C."/>
            <person name="Imamovic A."/>
            <person name="Larimer J."/>
            <person name="McCowan C."/>
            <person name="Murphy C."/>
            <person name="Neiman D."/>
            <person name="Pearson M."/>
            <person name="Priest M."/>
            <person name="Roberts A."/>
            <person name="Saif S."/>
            <person name="Shea T."/>
            <person name="Sisk P."/>
            <person name="Sykes S."/>
            <person name="Wortman J."/>
            <person name="Nusbaum C."/>
            <person name="Birren B."/>
        </authorList>
    </citation>
    <scope>NUCLEOTIDE SEQUENCE [LARGE SCALE GENOMIC DNA]</scope>
    <source>
        <strain evidence="1 2">NIPH 899</strain>
    </source>
</reference>
<dbReference type="Proteomes" id="UP000013070">
    <property type="component" value="Unassembled WGS sequence"/>
</dbReference>
<evidence type="ECO:0000313" key="2">
    <source>
        <dbReference type="Proteomes" id="UP000013070"/>
    </source>
</evidence>
<proteinExistence type="predicted"/>
<name>N8VFP2_9GAMM</name>
<gene>
    <name evidence="1" type="ORF">F969_02299</name>
</gene>
<accession>N8VFP2</accession>
<dbReference type="PATRIC" id="fig|1217710.3.peg.2188"/>
<dbReference type="RefSeq" id="WP_004783980.1">
    <property type="nucleotide sequence ID" value="NZ_DAMCII010000120.1"/>
</dbReference>
<comment type="caution">
    <text evidence="1">The sequence shown here is derived from an EMBL/GenBank/DDBJ whole genome shotgun (WGS) entry which is preliminary data.</text>
</comment>
<protein>
    <submittedName>
        <fullName evidence="1">Uncharacterized protein</fullName>
    </submittedName>
</protein>
<dbReference type="HOGENOM" id="CLU_2839780_0_0_6"/>
<dbReference type="eggNOG" id="ENOG5031SSC">
    <property type="taxonomic scope" value="Bacteria"/>
</dbReference>
<evidence type="ECO:0000313" key="1">
    <source>
        <dbReference type="EMBL" id="ENU98771.1"/>
    </source>
</evidence>